<protein>
    <submittedName>
        <fullName evidence="1">(rape) hypothetical protein</fullName>
    </submittedName>
</protein>
<dbReference type="Proteomes" id="UP001295469">
    <property type="component" value="Chromosome A03"/>
</dbReference>
<gene>
    <name evidence="1" type="ORF">DARMORV10_A03P33200.1</name>
</gene>
<dbReference type="AlphaFoldDB" id="A0A816VWR3"/>
<proteinExistence type="predicted"/>
<organism evidence="1">
    <name type="scientific">Brassica napus</name>
    <name type="common">Rape</name>
    <dbReference type="NCBI Taxonomy" id="3708"/>
    <lineage>
        <taxon>Eukaryota</taxon>
        <taxon>Viridiplantae</taxon>
        <taxon>Streptophyta</taxon>
        <taxon>Embryophyta</taxon>
        <taxon>Tracheophyta</taxon>
        <taxon>Spermatophyta</taxon>
        <taxon>Magnoliopsida</taxon>
        <taxon>eudicotyledons</taxon>
        <taxon>Gunneridae</taxon>
        <taxon>Pentapetalae</taxon>
        <taxon>rosids</taxon>
        <taxon>malvids</taxon>
        <taxon>Brassicales</taxon>
        <taxon>Brassicaceae</taxon>
        <taxon>Brassiceae</taxon>
        <taxon>Brassica</taxon>
    </lineage>
</organism>
<name>A0A816VWR3_BRANA</name>
<accession>A0A816VWR3</accession>
<sequence length="86" mass="9448">MENGIFSTGVGANHGFHFPPRPSKNASSVRIFLQTIIFPNLKCSLIDSYDHPGIHCLFLLSSSISLSSAISTHVELKIQTSQLYKT</sequence>
<reference evidence="1" key="1">
    <citation type="submission" date="2021-01" db="EMBL/GenBank/DDBJ databases">
        <authorList>
            <consortium name="Genoscope - CEA"/>
            <person name="William W."/>
        </authorList>
    </citation>
    <scope>NUCLEOTIDE SEQUENCE</scope>
</reference>
<evidence type="ECO:0000313" key="1">
    <source>
        <dbReference type="EMBL" id="CAF2126123.1"/>
    </source>
</evidence>
<dbReference type="EMBL" id="HG994357">
    <property type="protein sequence ID" value="CAF2126123.1"/>
    <property type="molecule type" value="Genomic_DNA"/>
</dbReference>